<sequence>MSKNSQTLTHKGNHAFWIPTLEHFWSIFDDQTKSIEGFPCFTALLCKHVIKGQKGDEDPSHLIDNIIYMYPSNIPEKVQVSYIGGIISFATFSLVHLNSIPKSFSWSQSEISIHSMRLKNGDYLLFALKLPKFYTDVGASKALERTIRALKYTNPFLCTTIDDQKLNKVGQILKENQKIIISCAFPSIKRLDDPFFFTSGSLDILEPNPSLALATELDHFCLEISPLVLGTATFYQDSIILSSVPHIVSNLFLFYIEYAKSAPNHNDEKFETFTLFIPPNDLNLTNFTPSSNIVSSKSTPNNDTPKDDTSNSSPKNDTPKDDTSRDDISISFNNQLSNDDTLDHKITNNHVSNNDELNKEVANLIQIVLAVITWGDVSFIVLIREKIGKDGKSDKVERILKKIKKILRSGMNDFAAECENLSNKNKKQTKINGVLGFWPYSGIVRKSPGCNSETLARIAFIHKEMVKNEKLLEYISNNGDTQVSGMRLMNIEAFAEVESKGTLKSMVEETYSKIKKFFPNMPNDIQDL</sequence>
<dbReference type="GeneID" id="94837923"/>
<evidence type="ECO:0000313" key="2">
    <source>
        <dbReference type="EMBL" id="OHT08094.1"/>
    </source>
</evidence>
<dbReference type="VEuPathDB" id="TrichDB:TRFO_23551"/>
<dbReference type="OrthoDB" id="10618431at2759"/>
<dbReference type="EMBL" id="MLAK01000678">
    <property type="protein sequence ID" value="OHT08094.1"/>
    <property type="molecule type" value="Genomic_DNA"/>
</dbReference>
<gene>
    <name evidence="2" type="ORF">TRFO_23551</name>
</gene>
<dbReference type="AlphaFoldDB" id="A0A1J4KET0"/>
<dbReference type="RefSeq" id="XP_068361230.1">
    <property type="nucleotide sequence ID" value="XM_068503219.1"/>
</dbReference>
<keyword evidence="3" id="KW-1185">Reference proteome</keyword>
<evidence type="ECO:0000256" key="1">
    <source>
        <dbReference type="SAM" id="MobiDB-lite"/>
    </source>
</evidence>
<organism evidence="2 3">
    <name type="scientific">Tritrichomonas foetus</name>
    <dbReference type="NCBI Taxonomy" id="1144522"/>
    <lineage>
        <taxon>Eukaryota</taxon>
        <taxon>Metamonada</taxon>
        <taxon>Parabasalia</taxon>
        <taxon>Tritrichomonadida</taxon>
        <taxon>Tritrichomonadidae</taxon>
        <taxon>Tritrichomonas</taxon>
    </lineage>
</organism>
<comment type="caution">
    <text evidence="2">The sequence shown here is derived from an EMBL/GenBank/DDBJ whole genome shotgun (WGS) entry which is preliminary data.</text>
</comment>
<protein>
    <recommendedName>
        <fullName evidence="4">CCZ1/INTU/HSP4 first Longin domain-containing protein</fullName>
    </recommendedName>
</protein>
<dbReference type="Proteomes" id="UP000179807">
    <property type="component" value="Unassembled WGS sequence"/>
</dbReference>
<feature type="region of interest" description="Disordered" evidence="1">
    <location>
        <begin position="291"/>
        <end position="336"/>
    </location>
</feature>
<reference evidence="2" key="1">
    <citation type="submission" date="2016-10" db="EMBL/GenBank/DDBJ databases">
        <authorList>
            <person name="Benchimol M."/>
            <person name="Almeida L.G."/>
            <person name="Vasconcelos A.T."/>
            <person name="Perreira-Neves A."/>
            <person name="Rosa I.A."/>
            <person name="Tasca T."/>
            <person name="Bogo M.R."/>
            <person name="de Souza W."/>
        </authorList>
    </citation>
    <scope>NUCLEOTIDE SEQUENCE [LARGE SCALE GENOMIC DNA]</scope>
    <source>
        <strain evidence="2">K</strain>
    </source>
</reference>
<feature type="compositionally biased region" description="Polar residues" evidence="1">
    <location>
        <begin position="291"/>
        <end position="303"/>
    </location>
</feature>
<accession>A0A1J4KET0</accession>
<feature type="compositionally biased region" description="Basic and acidic residues" evidence="1">
    <location>
        <begin position="317"/>
        <end position="328"/>
    </location>
</feature>
<name>A0A1J4KET0_9EUKA</name>
<proteinExistence type="predicted"/>
<evidence type="ECO:0008006" key="4">
    <source>
        <dbReference type="Google" id="ProtNLM"/>
    </source>
</evidence>
<evidence type="ECO:0000313" key="3">
    <source>
        <dbReference type="Proteomes" id="UP000179807"/>
    </source>
</evidence>